<organism evidence="3 4">
    <name type="scientific">Cercophora newfieldiana</name>
    <dbReference type="NCBI Taxonomy" id="92897"/>
    <lineage>
        <taxon>Eukaryota</taxon>
        <taxon>Fungi</taxon>
        <taxon>Dikarya</taxon>
        <taxon>Ascomycota</taxon>
        <taxon>Pezizomycotina</taxon>
        <taxon>Sordariomycetes</taxon>
        <taxon>Sordariomycetidae</taxon>
        <taxon>Sordariales</taxon>
        <taxon>Lasiosphaeriaceae</taxon>
        <taxon>Cercophora</taxon>
    </lineage>
</organism>
<feature type="transmembrane region" description="Helical" evidence="2">
    <location>
        <begin position="390"/>
        <end position="408"/>
    </location>
</feature>
<sequence>MAEIPLFKRIRMVTTADLTACYALVAAYIQNPAAANSVTELIIDLHTDGRYPYTRLSRPPFILIASPSAFDDNVHDSIIKHATALGLGDEAISVMLRALERKKRNLSQHERERSSNAEPEPKRARWESSSHSVFDYNSTITTLLISLLPNITTFRFFEVDRDDMKQFHCFYRLPSVRTVLLEGLEDYHASHRDPPPQKSSQITKVHSRHSDISGGMVAAIVEMPKKLEALEYSAFRLMSTDGEEVEDGARKREGKDGNEDRDGGKRGANGYPPGSIGRLDNFDALAHLSIRIGLLLGYDDAFIDHKQLVPSANYRLVEALPPNLESLRLYGYRKGENSVIDSHVTELLERKSELFPDLVDIEGIDKFIPDSRWIGAASWSIQFLAPFNDWAPFHVIHFIYFSVIFSFISRGSQRSGTVMMRPLVFIPLVPAAFAQASSLIFPPIVSYTLDEVINATRDGWDTAFTDINATGSATIPGKNVRLPFPGGTSSDWKYTISVRDDVPHAPPVSGFFTATWLQLEAPKEVLVSKKINDTREVQVVETATDNSWDVCMYVFQSWDMFHNEAVSQGCEGFWVDAAGCAKGLEQNLVASFGKEEVEVETKDGMRKTRCTPPGPDLVPPNCLGVDAGSLITLDMPMDVLDTDSSWLGKGNFGFAKFSDAGDVHEKGNTTAYDLARKRAFVVAHVWGSRGHGEARAEASVRCLQANGGPKQMSVSEGVRFKFSPWLL</sequence>
<feature type="region of interest" description="Disordered" evidence="1">
    <location>
        <begin position="188"/>
        <end position="209"/>
    </location>
</feature>
<keyword evidence="2" id="KW-1133">Transmembrane helix</keyword>
<evidence type="ECO:0000313" key="3">
    <source>
        <dbReference type="EMBL" id="KAK0647142.1"/>
    </source>
</evidence>
<dbReference type="AlphaFoldDB" id="A0AA39Y919"/>
<gene>
    <name evidence="3" type="ORF">B0T16DRAFT_446940</name>
</gene>
<keyword evidence="2" id="KW-0472">Membrane</keyword>
<evidence type="ECO:0000256" key="1">
    <source>
        <dbReference type="SAM" id="MobiDB-lite"/>
    </source>
</evidence>
<comment type="caution">
    <text evidence="3">The sequence shown here is derived from an EMBL/GenBank/DDBJ whole genome shotgun (WGS) entry which is preliminary data.</text>
</comment>
<dbReference type="Proteomes" id="UP001174936">
    <property type="component" value="Unassembled WGS sequence"/>
</dbReference>
<keyword evidence="2" id="KW-0812">Transmembrane</keyword>
<evidence type="ECO:0000256" key="2">
    <source>
        <dbReference type="SAM" id="Phobius"/>
    </source>
</evidence>
<protein>
    <submittedName>
        <fullName evidence="3">Uncharacterized protein</fullName>
    </submittedName>
</protein>
<feature type="compositionally biased region" description="Basic and acidic residues" evidence="1">
    <location>
        <begin position="107"/>
        <end position="128"/>
    </location>
</feature>
<evidence type="ECO:0000313" key="4">
    <source>
        <dbReference type="Proteomes" id="UP001174936"/>
    </source>
</evidence>
<name>A0AA39Y919_9PEZI</name>
<feature type="region of interest" description="Disordered" evidence="1">
    <location>
        <begin position="105"/>
        <end position="128"/>
    </location>
</feature>
<accession>A0AA39Y919</accession>
<feature type="transmembrane region" description="Helical" evidence="2">
    <location>
        <begin position="420"/>
        <end position="441"/>
    </location>
</feature>
<feature type="region of interest" description="Disordered" evidence="1">
    <location>
        <begin position="243"/>
        <end position="273"/>
    </location>
</feature>
<reference evidence="3" key="1">
    <citation type="submission" date="2023-06" db="EMBL/GenBank/DDBJ databases">
        <title>Genome-scale phylogeny and comparative genomics of the fungal order Sordariales.</title>
        <authorList>
            <consortium name="Lawrence Berkeley National Laboratory"/>
            <person name="Hensen N."/>
            <person name="Bonometti L."/>
            <person name="Westerberg I."/>
            <person name="Brannstrom I.O."/>
            <person name="Guillou S."/>
            <person name="Cros-Aarteil S."/>
            <person name="Calhoun S."/>
            <person name="Haridas S."/>
            <person name="Kuo A."/>
            <person name="Mondo S."/>
            <person name="Pangilinan J."/>
            <person name="Riley R."/>
            <person name="Labutti K."/>
            <person name="Andreopoulos B."/>
            <person name="Lipzen A."/>
            <person name="Chen C."/>
            <person name="Yanf M."/>
            <person name="Daum C."/>
            <person name="Ng V."/>
            <person name="Clum A."/>
            <person name="Steindorff A."/>
            <person name="Ohm R."/>
            <person name="Martin F."/>
            <person name="Silar P."/>
            <person name="Natvig D."/>
            <person name="Lalanne C."/>
            <person name="Gautier V."/>
            <person name="Ament-Velasquez S.L."/>
            <person name="Kruys A."/>
            <person name="Hutchinson M.I."/>
            <person name="Powell A.J."/>
            <person name="Barry K."/>
            <person name="Miller A.N."/>
            <person name="Grigoriev I.V."/>
            <person name="Debuchy R."/>
            <person name="Gladieux P."/>
            <person name="Thoren M.H."/>
            <person name="Johannesson H."/>
        </authorList>
    </citation>
    <scope>NUCLEOTIDE SEQUENCE</scope>
    <source>
        <strain evidence="3">SMH2532-1</strain>
    </source>
</reference>
<dbReference type="EMBL" id="JAULSV010000004">
    <property type="protein sequence ID" value="KAK0647142.1"/>
    <property type="molecule type" value="Genomic_DNA"/>
</dbReference>
<keyword evidence="4" id="KW-1185">Reference proteome</keyword>
<feature type="compositionally biased region" description="Basic and acidic residues" evidence="1">
    <location>
        <begin position="247"/>
        <end position="265"/>
    </location>
</feature>
<proteinExistence type="predicted"/>